<dbReference type="GO" id="GO:0046656">
    <property type="term" value="P:folic acid biosynthetic process"/>
    <property type="evidence" value="ECO:0007669"/>
    <property type="project" value="UniProtKB-KW"/>
</dbReference>
<keyword evidence="7 15" id="KW-0418">Kinase</keyword>
<comment type="similarity">
    <text evidence="2">Belongs to the HPPK family.</text>
</comment>
<dbReference type="PANTHER" id="PTHR43071:SF1">
    <property type="entry name" value="2-AMINO-4-HYDROXY-6-HYDROXYMETHYLDIHYDROPTERIDINE PYROPHOSPHOKINASE"/>
    <property type="match status" value="1"/>
</dbReference>
<evidence type="ECO:0000256" key="4">
    <source>
        <dbReference type="ARBA" id="ARBA00016218"/>
    </source>
</evidence>
<protein>
    <recommendedName>
        <fullName evidence="4">2-amino-4-hydroxy-6-hydroxymethyldihydropteridine pyrophosphokinase</fullName>
        <ecNumber evidence="3">2.7.6.3</ecNumber>
    </recommendedName>
    <alternativeName>
        <fullName evidence="11">6-hydroxymethyl-7,8-dihydropterin pyrophosphokinase</fullName>
    </alternativeName>
    <alternativeName>
        <fullName evidence="12">7,8-dihydro-6-hydroxymethylpterin-pyrophosphokinase</fullName>
    </alternativeName>
</protein>
<keyword evidence="16" id="KW-1185">Reference proteome</keyword>
<dbReference type="Proteomes" id="UP000189674">
    <property type="component" value="Chromosome"/>
</dbReference>
<dbReference type="CDD" id="cd00483">
    <property type="entry name" value="HPPK"/>
    <property type="match status" value="1"/>
</dbReference>
<evidence type="ECO:0000313" key="15">
    <source>
        <dbReference type="EMBL" id="AQT69011.1"/>
    </source>
</evidence>
<evidence type="ECO:0000256" key="5">
    <source>
        <dbReference type="ARBA" id="ARBA00022679"/>
    </source>
</evidence>
<dbReference type="SUPFAM" id="SSF52540">
    <property type="entry name" value="P-loop containing nucleoside triphosphate hydrolases"/>
    <property type="match status" value="1"/>
</dbReference>
<feature type="domain" description="7,8-dihydro-6-hydroxymethylpterin-pyrophosphokinase" evidence="13">
    <location>
        <begin position="4"/>
        <end position="130"/>
    </location>
</feature>
<evidence type="ECO:0000256" key="12">
    <source>
        <dbReference type="ARBA" id="ARBA00033413"/>
    </source>
</evidence>
<keyword evidence="6" id="KW-0547">Nucleotide-binding</keyword>
<dbReference type="InterPro" id="IPR035907">
    <property type="entry name" value="Hppk_sf"/>
</dbReference>
<dbReference type="InterPro" id="IPR031314">
    <property type="entry name" value="DNK_dom"/>
</dbReference>
<reference evidence="16" key="1">
    <citation type="submission" date="2017-02" db="EMBL/GenBank/DDBJ databases">
        <title>Comparative genomics and description of representatives of a novel lineage of planctomycetes thriving in anoxic sediments.</title>
        <authorList>
            <person name="Spring S."/>
            <person name="Bunk B."/>
            <person name="Sproer C."/>
        </authorList>
    </citation>
    <scope>NUCLEOTIDE SEQUENCE [LARGE SCALE GENOMIC DNA]</scope>
    <source>
        <strain evidence="16">ST-NAGAB-D1</strain>
    </source>
</reference>
<evidence type="ECO:0000313" key="16">
    <source>
        <dbReference type="Proteomes" id="UP000189674"/>
    </source>
</evidence>
<dbReference type="EC" id="2.7.6.3" evidence="3"/>
<dbReference type="RefSeq" id="WP_169853136.1">
    <property type="nucleotide sequence ID" value="NZ_CP019791.1"/>
</dbReference>
<keyword evidence="5 15" id="KW-0808">Transferase</keyword>
<organism evidence="15 16">
    <name type="scientific">Anaerohalosphaera lusitana</name>
    <dbReference type="NCBI Taxonomy" id="1936003"/>
    <lineage>
        <taxon>Bacteria</taxon>
        <taxon>Pseudomonadati</taxon>
        <taxon>Planctomycetota</taxon>
        <taxon>Phycisphaerae</taxon>
        <taxon>Sedimentisphaerales</taxon>
        <taxon>Anaerohalosphaeraceae</taxon>
        <taxon>Anaerohalosphaera</taxon>
    </lineage>
</organism>
<dbReference type="KEGG" id="alus:STSP2_02189"/>
<sequence>MAAYVGLGGNLGDTAVKIRQALQKLDSADTHVVRISSIYETAPLANKDQPSYLNAVAEVRTTLTPQQLFGRLVSIENSLGRARNGRWESRTIDLDLLMHGDQIFESPGLIVPHPQMHLRTFVLKGMCEIAAELRHPTTGRTMQELADRLNGHDFWLDPDRPQLISVAGVIGVGKTTLATKLADKLGCGVLREAYDTNPYLPAACKGDREAALKSQLYFLESRYEQLNADTLPSGKVVLSDYVFAKDSLFAERTLDADQLNEYNTRHAQVERAISEPVLTIYLKDTPARILERVQQRSRPYESSINENSIAELGGDYDEMFADWAHSPLITLDAAQFNCMQNDHVSELASEIRCYICER</sequence>
<dbReference type="Gene3D" id="3.40.50.300">
    <property type="entry name" value="P-loop containing nucleotide triphosphate hydrolases"/>
    <property type="match status" value="1"/>
</dbReference>
<evidence type="ECO:0000256" key="9">
    <source>
        <dbReference type="ARBA" id="ARBA00022909"/>
    </source>
</evidence>
<dbReference type="Pfam" id="PF01712">
    <property type="entry name" value="dNK"/>
    <property type="match status" value="1"/>
</dbReference>
<dbReference type="InterPro" id="IPR000550">
    <property type="entry name" value="Hppk"/>
</dbReference>
<keyword evidence="8" id="KW-0067">ATP-binding</keyword>
<dbReference type="AlphaFoldDB" id="A0A1U9NM54"/>
<evidence type="ECO:0000256" key="8">
    <source>
        <dbReference type="ARBA" id="ARBA00022840"/>
    </source>
</evidence>
<evidence type="ECO:0000256" key="7">
    <source>
        <dbReference type="ARBA" id="ARBA00022777"/>
    </source>
</evidence>
<dbReference type="GO" id="GO:0016301">
    <property type="term" value="F:kinase activity"/>
    <property type="evidence" value="ECO:0007669"/>
    <property type="project" value="UniProtKB-KW"/>
</dbReference>
<dbReference type="GO" id="GO:0003848">
    <property type="term" value="F:2-amino-4-hydroxy-6-hydroxymethyldihydropteridine diphosphokinase activity"/>
    <property type="evidence" value="ECO:0007669"/>
    <property type="project" value="UniProtKB-EC"/>
</dbReference>
<proteinExistence type="inferred from homology"/>
<evidence type="ECO:0000256" key="3">
    <source>
        <dbReference type="ARBA" id="ARBA00013253"/>
    </source>
</evidence>
<evidence type="ECO:0000259" key="14">
    <source>
        <dbReference type="Pfam" id="PF01712"/>
    </source>
</evidence>
<keyword evidence="9" id="KW-0289">Folate biosynthesis</keyword>
<dbReference type="Gene3D" id="3.30.70.560">
    <property type="entry name" value="7,8-Dihydro-6-hydroxymethylpterin-pyrophosphokinase HPPK"/>
    <property type="match status" value="1"/>
</dbReference>
<evidence type="ECO:0000256" key="10">
    <source>
        <dbReference type="ARBA" id="ARBA00029409"/>
    </source>
</evidence>
<dbReference type="UniPathway" id="UPA00077">
    <property type="reaction ID" value="UER00155"/>
</dbReference>
<comment type="pathway">
    <text evidence="1">Cofactor biosynthesis; tetrahydrofolate biosynthesis; 2-amino-4-hydroxy-6-hydroxymethyl-7,8-dihydropteridine diphosphate from 7,8-dihydroneopterin triphosphate: step 4/4.</text>
</comment>
<gene>
    <name evidence="15" type="primary">folK</name>
    <name evidence="15" type="ORF">STSP2_02189</name>
</gene>
<dbReference type="PANTHER" id="PTHR43071">
    <property type="entry name" value="2-AMINO-4-HYDROXY-6-HYDROXYMETHYLDIHYDROPTERIDINE PYROPHOSPHOKINASE"/>
    <property type="match status" value="1"/>
</dbReference>
<dbReference type="InterPro" id="IPR027417">
    <property type="entry name" value="P-loop_NTPase"/>
</dbReference>
<accession>A0A1U9NM54</accession>
<dbReference type="STRING" id="1936003.STSP2_02189"/>
<evidence type="ECO:0000256" key="6">
    <source>
        <dbReference type="ARBA" id="ARBA00022741"/>
    </source>
</evidence>
<dbReference type="EMBL" id="CP019791">
    <property type="protein sequence ID" value="AQT69011.1"/>
    <property type="molecule type" value="Genomic_DNA"/>
</dbReference>
<evidence type="ECO:0000259" key="13">
    <source>
        <dbReference type="Pfam" id="PF01288"/>
    </source>
</evidence>
<evidence type="ECO:0000256" key="2">
    <source>
        <dbReference type="ARBA" id="ARBA00005810"/>
    </source>
</evidence>
<dbReference type="SUPFAM" id="SSF55083">
    <property type="entry name" value="6-hydroxymethyl-7,8-dihydropterin pyrophosphokinase, HPPK"/>
    <property type="match status" value="1"/>
</dbReference>
<name>A0A1U9NM54_9BACT</name>
<dbReference type="GO" id="GO:0046654">
    <property type="term" value="P:tetrahydrofolate biosynthetic process"/>
    <property type="evidence" value="ECO:0007669"/>
    <property type="project" value="UniProtKB-UniPathway"/>
</dbReference>
<evidence type="ECO:0000256" key="1">
    <source>
        <dbReference type="ARBA" id="ARBA00005051"/>
    </source>
</evidence>
<comment type="function">
    <text evidence="10">Catalyzes the transfer of pyrophosphate from adenosine triphosphate (ATP) to 6-hydroxymethyl-7,8-dihydropterin, an enzymatic step in folate biosynthesis pathway.</text>
</comment>
<dbReference type="Pfam" id="PF01288">
    <property type="entry name" value="HPPK"/>
    <property type="match status" value="1"/>
</dbReference>
<dbReference type="NCBIfam" id="TIGR01498">
    <property type="entry name" value="folK"/>
    <property type="match status" value="1"/>
</dbReference>
<evidence type="ECO:0000256" key="11">
    <source>
        <dbReference type="ARBA" id="ARBA00029766"/>
    </source>
</evidence>
<dbReference type="GO" id="GO:0005524">
    <property type="term" value="F:ATP binding"/>
    <property type="evidence" value="ECO:0007669"/>
    <property type="project" value="UniProtKB-KW"/>
</dbReference>
<feature type="domain" description="Deoxynucleoside kinase" evidence="14">
    <location>
        <begin position="164"/>
        <end position="346"/>
    </location>
</feature>